<proteinExistence type="predicted"/>
<dbReference type="Gene3D" id="3.40.50.150">
    <property type="entry name" value="Vaccinia Virus protein VP39"/>
    <property type="match status" value="1"/>
</dbReference>
<feature type="region of interest" description="Disordered" evidence="1">
    <location>
        <begin position="1"/>
        <end position="29"/>
    </location>
</feature>
<dbReference type="EMBL" id="JANBOI010003025">
    <property type="protein sequence ID" value="KAJ1719100.1"/>
    <property type="molecule type" value="Genomic_DNA"/>
</dbReference>
<evidence type="ECO:0000256" key="1">
    <source>
        <dbReference type="SAM" id="MobiDB-lite"/>
    </source>
</evidence>
<keyword evidence="3" id="KW-1185">Reference proteome</keyword>
<evidence type="ECO:0000313" key="3">
    <source>
        <dbReference type="Proteomes" id="UP001143981"/>
    </source>
</evidence>
<protein>
    <submittedName>
        <fullName evidence="2">Uncharacterized protein</fullName>
    </submittedName>
</protein>
<gene>
    <name evidence="2" type="ORF">LPJ61_006383</name>
</gene>
<evidence type="ECO:0000313" key="2">
    <source>
        <dbReference type="EMBL" id="KAJ1719100.1"/>
    </source>
</evidence>
<organism evidence="2 3">
    <name type="scientific">Coemansia biformis</name>
    <dbReference type="NCBI Taxonomy" id="1286918"/>
    <lineage>
        <taxon>Eukaryota</taxon>
        <taxon>Fungi</taxon>
        <taxon>Fungi incertae sedis</taxon>
        <taxon>Zoopagomycota</taxon>
        <taxon>Kickxellomycotina</taxon>
        <taxon>Kickxellomycetes</taxon>
        <taxon>Kickxellales</taxon>
        <taxon>Kickxellaceae</taxon>
        <taxon>Coemansia</taxon>
    </lineage>
</organism>
<sequence length="144" mass="15839">MMRLLTKNVSANSRAGRQTGGGRRAARDAPASELFATEYAWGHPPEDPRVLEQPVDAVIVSDCVYHEDVAPLLVTSLVDVCRSRDDGVPVVALVGQELRSDLVHHVFVELLLRSFEVYRVPVHPSVDGCYALYAMWLREPGTGA</sequence>
<dbReference type="OrthoDB" id="443981at2759"/>
<dbReference type="Proteomes" id="UP001143981">
    <property type="component" value="Unassembled WGS sequence"/>
</dbReference>
<dbReference type="AlphaFoldDB" id="A0A9W7XW14"/>
<reference evidence="2" key="1">
    <citation type="submission" date="2022-07" db="EMBL/GenBank/DDBJ databases">
        <title>Phylogenomic reconstructions and comparative analyses of Kickxellomycotina fungi.</title>
        <authorList>
            <person name="Reynolds N.K."/>
            <person name="Stajich J.E."/>
            <person name="Barry K."/>
            <person name="Grigoriev I.V."/>
            <person name="Crous P."/>
            <person name="Smith M.E."/>
        </authorList>
    </citation>
    <scope>NUCLEOTIDE SEQUENCE</scope>
    <source>
        <strain evidence="2">BCRC 34381</strain>
    </source>
</reference>
<dbReference type="InterPro" id="IPR029063">
    <property type="entry name" value="SAM-dependent_MTases_sf"/>
</dbReference>
<dbReference type="InterPro" id="IPR019410">
    <property type="entry name" value="Methyltransf_16"/>
</dbReference>
<comment type="caution">
    <text evidence="2">The sequence shown here is derived from an EMBL/GenBank/DDBJ whole genome shotgun (WGS) entry which is preliminary data.</text>
</comment>
<accession>A0A9W7XW14</accession>
<name>A0A9W7XW14_9FUNG</name>
<dbReference type="Pfam" id="PF10294">
    <property type="entry name" value="Methyltransf_16"/>
    <property type="match status" value="1"/>
</dbReference>